<comment type="caution">
    <text evidence="1">The sequence shown here is derived from an EMBL/GenBank/DDBJ whole genome shotgun (WGS) entry which is preliminary data.</text>
</comment>
<dbReference type="OrthoDB" id="16824at2759"/>
<dbReference type="GO" id="GO:0005737">
    <property type="term" value="C:cytoplasm"/>
    <property type="evidence" value="ECO:0007669"/>
    <property type="project" value="TreeGrafter"/>
</dbReference>
<dbReference type="GeneID" id="63775669"/>
<gene>
    <name evidence="1" type="ORF">BCR38DRAFT_421714</name>
</gene>
<dbReference type="Proteomes" id="UP000193689">
    <property type="component" value="Unassembled WGS sequence"/>
</dbReference>
<proteinExistence type="predicted"/>
<name>A0A1Y2EFE6_9PEZI</name>
<evidence type="ECO:0000313" key="2">
    <source>
        <dbReference type="Proteomes" id="UP000193689"/>
    </source>
</evidence>
<keyword evidence="2" id="KW-1185">Reference proteome</keyword>
<dbReference type="EMBL" id="MCFJ01000002">
    <property type="protein sequence ID" value="ORY70301.1"/>
    <property type="molecule type" value="Genomic_DNA"/>
</dbReference>
<dbReference type="AlphaFoldDB" id="A0A1Y2EFE6"/>
<evidence type="ECO:0000313" key="1">
    <source>
        <dbReference type="EMBL" id="ORY70301.1"/>
    </source>
</evidence>
<accession>A0A1Y2EFE6</accession>
<evidence type="ECO:0008006" key="3">
    <source>
        <dbReference type="Google" id="ProtNLM"/>
    </source>
</evidence>
<dbReference type="InParanoid" id="A0A1Y2EFE6"/>
<feature type="non-terminal residue" evidence="1">
    <location>
        <position position="76"/>
    </location>
</feature>
<sequence length="76" mass="8321">MVVGRLAHYAFDAVLISTILAGVRRTSGLTPSFEPNTVTGDNKQANKWIEMYLGTGEWVMDTSIAVAGQSGWFKRT</sequence>
<dbReference type="PANTHER" id="PTHR28075:SF1">
    <property type="entry name" value="DUF1748-DOMAIN-CONTAINING PROTEIN"/>
    <property type="match status" value="1"/>
</dbReference>
<dbReference type="RefSeq" id="XP_040720251.1">
    <property type="nucleotide sequence ID" value="XM_040859457.1"/>
</dbReference>
<dbReference type="Pfam" id="PF08520">
    <property type="entry name" value="Mitofissin"/>
    <property type="match status" value="1"/>
</dbReference>
<dbReference type="FunCoup" id="A0A1Y2EFE6">
    <property type="interactions" value="1"/>
</dbReference>
<organism evidence="1 2">
    <name type="scientific">Pseudomassariella vexata</name>
    <dbReference type="NCBI Taxonomy" id="1141098"/>
    <lineage>
        <taxon>Eukaryota</taxon>
        <taxon>Fungi</taxon>
        <taxon>Dikarya</taxon>
        <taxon>Ascomycota</taxon>
        <taxon>Pezizomycotina</taxon>
        <taxon>Sordariomycetes</taxon>
        <taxon>Xylariomycetidae</taxon>
        <taxon>Amphisphaeriales</taxon>
        <taxon>Pseudomassariaceae</taxon>
        <taxon>Pseudomassariella</taxon>
    </lineage>
</organism>
<dbReference type="PANTHER" id="PTHR28075">
    <property type="entry name" value="CHROMOSOME 16, WHOLE GENOME SHOTGUN SEQUENCE"/>
    <property type="match status" value="1"/>
</dbReference>
<dbReference type="InterPro" id="IPR013726">
    <property type="entry name" value="Mitofissin"/>
</dbReference>
<reference evidence="1 2" key="1">
    <citation type="submission" date="2016-07" db="EMBL/GenBank/DDBJ databases">
        <title>Pervasive Adenine N6-methylation of Active Genes in Fungi.</title>
        <authorList>
            <consortium name="DOE Joint Genome Institute"/>
            <person name="Mondo S.J."/>
            <person name="Dannebaum R.O."/>
            <person name="Kuo R.C."/>
            <person name="Labutti K."/>
            <person name="Haridas S."/>
            <person name="Kuo A."/>
            <person name="Salamov A."/>
            <person name="Ahrendt S.R."/>
            <person name="Lipzen A."/>
            <person name="Sullivan W."/>
            <person name="Andreopoulos W.B."/>
            <person name="Clum A."/>
            <person name="Lindquist E."/>
            <person name="Daum C."/>
            <person name="Ramamoorthy G.K."/>
            <person name="Gryganskyi A."/>
            <person name="Culley D."/>
            <person name="Magnuson J.K."/>
            <person name="James T.Y."/>
            <person name="O'Malley M.A."/>
            <person name="Stajich J.E."/>
            <person name="Spatafora J.W."/>
            <person name="Visel A."/>
            <person name="Grigoriev I.V."/>
        </authorList>
    </citation>
    <scope>NUCLEOTIDE SEQUENCE [LARGE SCALE GENOMIC DNA]</scope>
    <source>
        <strain evidence="1 2">CBS 129021</strain>
    </source>
</reference>
<protein>
    <recommendedName>
        <fullName evidence="3">DUF1748-domain-containing protein</fullName>
    </recommendedName>
</protein>